<keyword evidence="2" id="KW-0677">Repeat</keyword>
<feature type="non-terminal residue" evidence="7">
    <location>
        <position position="95"/>
    </location>
</feature>
<keyword evidence="3" id="KW-1015">Disulfide bond</keyword>
<evidence type="ECO:0000256" key="5">
    <source>
        <dbReference type="PROSITE-ProRule" id="PRU00302"/>
    </source>
</evidence>
<evidence type="ECO:0000256" key="4">
    <source>
        <dbReference type="ARBA" id="ARBA00023180"/>
    </source>
</evidence>
<dbReference type="EMBL" id="CP111027">
    <property type="protein sequence ID" value="WAR30082.1"/>
    <property type="molecule type" value="Genomic_DNA"/>
</dbReference>
<keyword evidence="1 5" id="KW-0768">Sushi</keyword>
<dbReference type="InterPro" id="IPR035976">
    <property type="entry name" value="Sushi/SCR/CCP_sf"/>
</dbReference>
<organism evidence="7 8">
    <name type="scientific">Mya arenaria</name>
    <name type="common">Soft-shell clam</name>
    <dbReference type="NCBI Taxonomy" id="6604"/>
    <lineage>
        <taxon>Eukaryota</taxon>
        <taxon>Metazoa</taxon>
        <taxon>Spiralia</taxon>
        <taxon>Lophotrochozoa</taxon>
        <taxon>Mollusca</taxon>
        <taxon>Bivalvia</taxon>
        <taxon>Autobranchia</taxon>
        <taxon>Heteroconchia</taxon>
        <taxon>Euheterodonta</taxon>
        <taxon>Imparidentia</taxon>
        <taxon>Neoheterodontei</taxon>
        <taxon>Myida</taxon>
        <taxon>Myoidea</taxon>
        <taxon>Myidae</taxon>
        <taxon>Mya</taxon>
    </lineage>
</organism>
<evidence type="ECO:0000313" key="8">
    <source>
        <dbReference type="Proteomes" id="UP001164746"/>
    </source>
</evidence>
<accession>A0ABY7G6N4</accession>
<dbReference type="PANTHER" id="PTHR19325">
    <property type="entry name" value="COMPLEMENT COMPONENT-RELATED SUSHI DOMAIN-CONTAINING"/>
    <property type="match status" value="1"/>
</dbReference>
<dbReference type="SUPFAM" id="SSF57535">
    <property type="entry name" value="Complement control module/SCR domain"/>
    <property type="match status" value="2"/>
</dbReference>
<dbReference type="Proteomes" id="UP001164746">
    <property type="component" value="Chromosome 16"/>
</dbReference>
<dbReference type="SMART" id="SM00032">
    <property type="entry name" value="CCP"/>
    <property type="match status" value="1"/>
</dbReference>
<protein>
    <submittedName>
        <fullName evidence="7">CSMD3-like protein</fullName>
    </submittedName>
</protein>
<sequence length="95" mass="10346">MFTCDFGYNLKGPSSKTCDEFGIWQPRESVDCIVVECPSPDNLANGLIYTTNGNRFGSVITYTCNRGFVAVPFSSQTCTGNGFWKPIGVASCRAK</sequence>
<name>A0ABY7G6N4_MYAAR</name>
<dbReference type="Pfam" id="PF00084">
    <property type="entry name" value="Sushi"/>
    <property type="match status" value="2"/>
</dbReference>
<reference evidence="7" key="1">
    <citation type="submission" date="2022-11" db="EMBL/GenBank/DDBJ databases">
        <title>Centuries of genome instability and evolution in soft-shell clam transmissible cancer (bioRxiv).</title>
        <authorList>
            <person name="Hart S.F.M."/>
            <person name="Yonemitsu M.A."/>
            <person name="Giersch R.M."/>
            <person name="Beal B.F."/>
            <person name="Arriagada G."/>
            <person name="Davis B.W."/>
            <person name="Ostrander E.A."/>
            <person name="Goff S.P."/>
            <person name="Metzger M.J."/>
        </authorList>
    </citation>
    <scope>NUCLEOTIDE SEQUENCE</scope>
    <source>
        <strain evidence="7">MELC-2E11</strain>
        <tissue evidence="7">Siphon/mantle</tissue>
    </source>
</reference>
<evidence type="ECO:0000259" key="6">
    <source>
        <dbReference type="PROSITE" id="PS50923"/>
    </source>
</evidence>
<dbReference type="PROSITE" id="PS50923">
    <property type="entry name" value="SUSHI"/>
    <property type="match status" value="2"/>
</dbReference>
<evidence type="ECO:0000256" key="2">
    <source>
        <dbReference type="ARBA" id="ARBA00022737"/>
    </source>
</evidence>
<dbReference type="CDD" id="cd00033">
    <property type="entry name" value="CCP"/>
    <property type="match status" value="1"/>
</dbReference>
<evidence type="ECO:0000256" key="1">
    <source>
        <dbReference type="ARBA" id="ARBA00022659"/>
    </source>
</evidence>
<dbReference type="InterPro" id="IPR000436">
    <property type="entry name" value="Sushi_SCR_CCP_dom"/>
</dbReference>
<feature type="domain" description="Sushi" evidence="6">
    <location>
        <begin position="1"/>
        <end position="34"/>
    </location>
</feature>
<keyword evidence="4" id="KW-0325">Glycoprotein</keyword>
<evidence type="ECO:0000313" key="7">
    <source>
        <dbReference type="EMBL" id="WAR30082.1"/>
    </source>
</evidence>
<evidence type="ECO:0000256" key="3">
    <source>
        <dbReference type="ARBA" id="ARBA00023157"/>
    </source>
</evidence>
<dbReference type="Gene3D" id="2.10.70.10">
    <property type="entry name" value="Complement Module, domain 1"/>
    <property type="match status" value="2"/>
</dbReference>
<comment type="caution">
    <text evidence="5">Lacks conserved residue(s) required for the propagation of feature annotation.</text>
</comment>
<keyword evidence="8" id="KW-1185">Reference proteome</keyword>
<feature type="domain" description="Sushi" evidence="6">
    <location>
        <begin position="35"/>
        <end position="94"/>
    </location>
</feature>
<dbReference type="InterPro" id="IPR050350">
    <property type="entry name" value="Compl-Cell_Adhes-Reg"/>
</dbReference>
<gene>
    <name evidence="7" type="ORF">MAR_003650</name>
</gene>
<dbReference type="PANTHER" id="PTHR19325:SF575">
    <property type="entry name" value="LOCOMOTION-RELATED PROTEIN HIKARU GENKI"/>
    <property type="match status" value="1"/>
</dbReference>
<proteinExistence type="predicted"/>